<evidence type="ECO:0000256" key="1">
    <source>
        <dbReference type="SAM" id="MobiDB-lite"/>
    </source>
</evidence>
<evidence type="ECO:0000313" key="3">
    <source>
        <dbReference type="Proteomes" id="UP000287651"/>
    </source>
</evidence>
<name>A0A427AWZ4_ENSVE</name>
<evidence type="ECO:0000313" key="2">
    <source>
        <dbReference type="EMBL" id="RRT80778.1"/>
    </source>
</evidence>
<accession>A0A427AWZ4</accession>
<comment type="caution">
    <text evidence="2">The sequence shown here is derived from an EMBL/GenBank/DDBJ whole genome shotgun (WGS) entry which is preliminary data.</text>
</comment>
<sequence>MSDRGIDGWGLLVVPTSDRGFAFVAGWGLLVVPAFDRGFTSVVAVFIDGWGLLIVPMFDNGFALVAASLVDGCGTVALLKLAGVEASSVSGMSPTPKEGKESSTMRGINTSGGGMVSLPLGTKGKDSVWMTVLLGSKTEGVPRKWIKSLAPSAAEERRRRRRTKRKGDGGPKVPMSGLTNHPRRGFEDGKVKDEGRRRKECYLGD</sequence>
<dbReference type="EMBL" id="AMZH03001063">
    <property type="protein sequence ID" value="RRT80778.1"/>
    <property type="molecule type" value="Genomic_DNA"/>
</dbReference>
<protein>
    <submittedName>
        <fullName evidence="2">Uncharacterized protein</fullName>
    </submittedName>
</protein>
<dbReference type="AlphaFoldDB" id="A0A427AWZ4"/>
<feature type="region of interest" description="Disordered" evidence="1">
    <location>
        <begin position="145"/>
        <end position="205"/>
    </location>
</feature>
<reference evidence="2 3" key="1">
    <citation type="journal article" date="2014" name="Agronomy (Basel)">
        <title>A Draft Genome Sequence for Ensete ventricosum, the Drought-Tolerant Tree Against Hunger.</title>
        <authorList>
            <person name="Harrison J."/>
            <person name="Moore K.A."/>
            <person name="Paszkiewicz K."/>
            <person name="Jones T."/>
            <person name="Grant M."/>
            <person name="Ambacheew D."/>
            <person name="Muzemil S."/>
            <person name="Studholme D.J."/>
        </authorList>
    </citation>
    <scope>NUCLEOTIDE SEQUENCE [LARGE SCALE GENOMIC DNA]</scope>
</reference>
<dbReference type="Proteomes" id="UP000287651">
    <property type="component" value="Unassembled WGS sequence"/>
</dbReference>
<proteinExistence type="predicted"/>
<organism evidence="2 3">
    <name type="scientific">Ensete ventricosum</name>
    <name type="common">Abyssinian banana</name>
    <name type="synonym">Musa ensete</name>
    <dbReference type="NCBI Taxonomy" id="4639"/>
    <lineage>
        <taxon>Eukaryota</taxon>
        <taxon>Viridiplantae</taxon>
        <taxon>Streptophyta</taxon>
        <taxon>Embryophyta</taxon>
        <taxon>Tracheophyta</taxon>
        <taxon>Spermatophyta</taxon>
        <taxon>Magnoliopsida</taxon>
        <taxon>Liliopsida</taxon>
        <taxon>Zingiberales</taxon>
        <taxon>Musaceae</taxon>
        <taxon>Ensete</taxon>
    </lineage>
</organism>
<feature type="compositionally biased region" description="Basic and acidic residues" evidence="1">
    <location>
        <begin position="184"/>
        <end position="205"/>
    </location>
</feature>
<gene>
    <name evidence="2" type="ORF">B296_00003235</name>
</gene>